<feature type="region of interest" description="Disordered" evidence="1">
    <location>
        <begin position="66"/>
        <end position="94"/>
    </location>
</feature>
<sequence length="484" mass="54204">MYRRPPSITCVTTDQDPSLPEHAAIGGEAGPPSQFRSTSAQEGRRRRVSGYEISAAAEDFSALTNEKTPPAQRPAFDGVTRPRTGFDTRSTRTRAPLANGGRMLAIRSKMFAKDWTGWSIGVGGRRSRLLQVQGRHSVSHICQRFPHTEVATGSEQMSNVADCGMLPRDAHRGYTDTEIRTAASNAPRRFLDTDEQWLRADALEHYRTASRNLSLIKTLSWNVAVSTLQSSVRTLMDERDVPKYFLEEHRYRFYLTPFFDASSVSGQRYTTTLYYSPPCAMARRRAAKVLVYGYAVHEDETRNTVYMIVCDNTEQLRVITDDFMYHRVGVDTRVDVDFAHLNLAQEKHTLGDPDYAALADNIVERLSGTFWKHLDRLASGCESTRPSKLARARSSPSSQELLARCPSIDGAERDAEANLVLQDAPQIDQSEPTRAQAVDVSKKSFPERTKKAPASASVTHTMKNLKQAEMQNILLNRTTLALQP</sequence>
<accession>A0AAE0CGK1</accession>
<protein>
    <submittedName>
        <fullName evidence="2">Uncharacterized protein</fullName>
    </submittedName>
</protein>
<gene>
    <name evidence="2" type="ORF">CYMTET_37065</name>
</gene>
<organism evidence="2 3">
    <name type="scientific">Cymbomonas tetramitiformis</name>
    <dbReference type="NCBI Taxonomy" id="36881"/>
    <lineage>
        <taxon>Eukaryota</taxon>
        <taxon>Viridiplantae</taxon>
        <taxon>Chlorophyta</taxon>
        <taxon>Pyramimonadophyceae</taxon>
        <taxon>Pyramimonadales</taxon>
        <taxon>Pyramimonadaceae</taxon>
        <taxon>Cymbomonas</taxon>
    </lineage>
</organism>
<reference evidence="2 3" key="1">
    <citation type="journal article" date="2015" name="Genome Biol. Evol.">
        <title>Comparative Genomics of a Bacterivorous Green Alga Reveals Evolutionary Causalities and Consequences of Phago-Mixotrophic Mode of Nutrition.</title>
        <authorList>
            <person name="Burns J.A."/>
            <person name="Paasch A."/>
            <person name="Narechania A."/>
            <person name="Kim E."/>
        </authorList>
    </citation>
    <scope>NUCLEOTIDE SEQUENCE [LARGE SCALE GENOMIC DNA]</scope>
    <source>
        <strain evidence="2 3">PLY_AMNH</strain>
    </source>
</reference>
<dbReference type="Proteomes" id="UP001190700">
    <property type="component" value="Unassembled WGS sequence"/>
</dbReference>
<feature type="region of interest" description="Disordered" evidence="1">
    <location>
        <begin position="425"/>
        <end position="459"/>
    </location>
</feature>
<evidence type="ECO:0000256" key="1">
    <source>
        <dbReference type="SAM" id="MobiDB-lite"/>
    </source>
</evidence>
<evidence type="ECO:0000313" key="3">
    <source>
        <dbReference type="Proteomes" id="UP001190700"/>
    </source>
</evidence>
<dbReference type="AlphaFoldDB" id="A0AAE0CGK1"/>
<feature type="compositionally biased region" description="Basic and acidic residues" evidence="1">
    <location>
        <begin position="440"/>
        <end position="450"/>
    </location>
</feature>
<dbReference type="EMBL" id="LGRX02024671">
    <property type="protein sequence ID" value="KAK3253730.1"/>
    <property type="molecule type" value="Genomic_DNA"/>
</dbReference>
<comment type="caution">
    <text evidence="2">The sequence shown here is derived from an EMBL/GenBank/DDBJ whole genome shotgun (WGS) entry which is preliminary data.</text>
</comment>
<name>A0AAE0CGK1_9CHLO</name>
<evidence type="ECO:0000313" key="2">
    <source>
        <dbReference type="EMBL" id="KAK3253730.1"/>
    </source>
</evidence>
<keyword evidence="3" id="KW-1185">Reference proteome</keyword>
<feature type="region of interest" description="Disordered" evidence="1">
    <location>
        <begin position="1"/>
        <end position="47"/>
    </location>
</feature>
<proteinExistence type="predicted"/>